<sequence length="81" mass="8788">MALGSGRRNKQLVPQAHQALDDMKYEIAAEMGLPVYQGSEDYWGHITTRDAGAVGGHMVRKMVAFSQAMIAGQQPGQNGKE</sequence>
<reference evidence="5" key="1">
    <citation type="journal article" date="2019" name="Int. J. Syst. Evol. Microbiol.">
        <title>The Global Catalogue of Microorganisms (GCM) 10K type strain sequencing project: providing services to taxonomists for standard genome sequencing and annotation.</title>
        <authorList>
            <consortium name="The Broad Institute Genomics Platform"/>
            <consortium name="The Broad Institute Genome Sequencing Center for Infectious Disease"/>
            <person name="Wu L."/>
            <person name="Ma J."/>
        </authorList>
    </citation>
    <scope>NUCLEOTIDE SEQUENCE [LARGE SCALE GENOMIC DNA]</scope>
    <source>
        <strain evidence="5">CGMCC 1.13574</strain>
    </source>
</reference>
<organism evidence="4 5">
    <name type="scientific">Tumebacillus lipolyticus</name>
    <dbReference type="NCBI Taxonomy" id="1280370"/>
    <lineage>
        <taxon>Bacteria</taxon>
        <taxon>Bacillati</taxon>
        <taxon>Bacillota</taxon>
        <taxon>Bacilli</taxon>
        <taxon>Bacillales</taxon>
        <taxon>Alicyclobacillaceae</taxon>
        <taxon>Tumebacillus</taxon>
    </lineage>
</organism>
<comment type="function">
    <text evidence="1">SASP are bound to spore DNA. They are double-stranded DNA-binding proteins that cause DNA to change to an a-like conformation. They protect the DNA backbone from chemical and enzymatic cleavage and are thus involved in dormant spore's high resistance to UV light.</text>
</comment>
<keyword evidence="5" id="KW-1185">Reference proteome</keyword>
<keyword evidence="3" id="KW-0238">DNA-binding</keyword>
<accession>A0ABW4ZWU4</accession>
<evidence type="ECO:0000256" key="3">
    <source>
        <dbReference type="ARBA" id="ARBA00023125"/>
    </source>
</evidence>
<gene>
    <name evidence="4" type="ORF">ACFSOY_09010</name>
</gene>
<dbReference type="InterPro" id="IPR050847">
    <property type="entry name" value="SASP_DNA-binding"/>
</dbReference>
<dbReference type="PROSITE" id="PS00304">
    <property type="entry name" value="SASP_1"/>
    <property type="match status" value="1"/>
</dbReference>
<comment type="caution">
    <text evidence="4">The sequence shown here is derived from an EMBL/GenBank/DDBJ whole genome shotgun (WGS) entry which is preliminary data.</text>
</comment>
<comment type="similarity">
    <text evidence="2">Belongs to the alpha/beta-type SASP family.</text>
</comment>
<dbReference type="InterPro" id="IPR038300">
    <property type="entry name" value="SASP_sf_alpha/beta"/>
</dbReference>
<dbReference type="EMBL" id="JBHUIO010000005">
    <property type="protein sequence ID" value="MFD2170134.1"/>
    <property type="molecule type" value="Genomic_DNA"/>
</dbReference>
<dbReference type="RefSeq" id="WP_386045822.1">
    <property type="nucleotide sequence ID" value="NZ_JBHUIO010000005.1"/>
</dbReference>
<evidence type="ECO:0000256" key="2">
    <source>
        <dbReference type="ARBA" id="ARBA00005442"/>
    </source>
</evidence>
<dbReference type="InterPro" id="IPR001448">
    <property type="entry name" value="SASP_alpha/beta-type"/>
</dbReference>
<evidence type="ECO:0000313" key="5">
    <source>
        <dbReference type="Proteomes" id="UP001597343"/>
    </source>
</evidence>
<dbReference type="PANTHER" id="PTHR36107:SF1">
    <property type="entry name" value="SMALL, ACID-SOLUBLE SPORE PROTEIN A"/>
    <property type="match status" value="1"/>
</dbReference>
<name>A0ABW4ZWU4_9BACL</name>
<proteinExistence type="inferred from homology"/>
<dbReference type="InterPro" id="IPR018126">
    <property type="entry name" value="SASP_alpha/beta-type_CS"/>
</dbReference>
<dbReference type="Gene3D" id="6.10.10.80">
    <property type="entry name" value="Small, acid-soluble spore protein, alpha/beta type-like"/>
    <property type="match status" value="1"/>
</dbReference>
<evidence type="ECO:0000313" key="4">
    <source>
        <dbReference type="EMBL" id="MFD2170134.1"/>
    </source>
</evidence>
<dbReference type="Pfam" id="PF00269">
    <property type="entry name" value="SASP"/>
    <property type="match status" value="1"/>
</dbReference>
<evidence type="ECO:0000256" key="1">
    <source>
        <dbReference type="ARBA" id="ARBA00003863"/>
    </source>
</evidence>
<dbReference type="PANTHER" id="PTHR36107">
    <property type="entry name" value="SMALL, ACID-SOLUBLE SPORE PROTEIN A"/>
    <property type="match status" value="1"/>
</dbReference>
<protein>
    <submittedName>
        <fullName evidence="4">Small, acid-soluble spore protein, alpha/beta type</fullName>
    </submittedName>
</protein>
<dbReference type="Proteomes" id="UP001597343">
    <property type="component" value="Unassembled WGS sequence"/>
</dbReference>